<dbReference type="PANTHER" id="PTHR14969">
    <property type="entry name" value="SPHINGOSINE-1-PHOSPHATE PHOSPHOHYDROLASE"/>
    <property type="match status" value="1"/>
</dbReference>
<dbReference type="SMART" id="SM00014">
    <property type="entry name" value="acidPPc"/>
    <property type="match status" value="1"/>
</dbReference>
<name>V5X7W5_MYCNE</name>
<dbReference type="InterPro" id="IPR016064">
    <property type="entry name" value="NAD/diacylglycerol_kinase_sf"/>
</dbReference>
<evidence type="ECO:0000256" key="2">
    <source>
        <dbReference type="ARBA" id="ARBA00022475"/>
    </source>
</evidence>
<evidence type="ECO:0000256" key="6">
    <source>
        <dbReference type="ARBA" id="ARBA00023136"/>
    </source>
</evidence>
<dbReference type="GO" id="GO:0016787">
    <property type="term" value="F:hydrolase activity"/>
    <property type="evidence" value="ECO:0007669"/>
    <property type="project" value="UniProtKB-KW"/>
</dbReference>
<reference evidence="8 9" key="1">
    <citation type="journal article" date="2014" name="Genome Announc.">
        <title>Complete Genome Sequence of Sterol-Transforming Mycobacterium neoaurum Strain VKM Ac-1815D.</title>
        <authorList>
            <person name="Shtratnikova V.Y."/>
            <person name="Bragin E.Y."/>
            <person name="Dovbnya D.V."/>
            <person name="Pekov Y.A."/>
            <person name="Schelkunov M.I."/>
            <person name="Strizhov N."/>
            <person name="Ivashina T.V."/>
            <person name="Ashapkin V.V."/>
            <person name="Donova M.V."/>
        </authorList>
    </citation>
    <scope>NUCLEOTIDE SEQUENCE [LARGE SCALE GENOMIC DNA]</scope>
    <source>
        <strain evidence="8 9">VKM Ac-1815D</strain>
    </source>
</reference>
<evidence type="ECO:0000256" key="3">
    <source>
        <dbReference type="ARBA" id="ARBA00022692"/>
    </source>
</evidence>
<dbReference type="SMART" id="SM00046">
    <property type="entry name" value="DAGKc"/>
    <property type="match status" value="1"/>
</dbReference>
<dbReference type="GeneID" id="43448651"/>
<dbReference type="eggNOG" id="COG1597">
    <property type="taxonomic scope" value="Bacteria"/>
</dbReference>
<evidence type="ECO:0000313" key="9">
    <source>
        <dbReference type="Proteomes" id="UP000018763"/>
    </source>
</evidence>
<dbReference type="GO" id="GO:0005886">
    <property type="term" value="C:plasma membrane"/>
    <property type="evidence" value="ECO:0007669"/>
    <property type="project" value="UniProtKB-SubCell"/>
</dbReference>
<proteinExistence type="predicted"/>
<evidence type="ECO:0000256" key="5">
    <source>
        <dbReference type="ARBA" id="ARBA00022989"/>
    </source>
</evidence>
<dbReference type="InterPro" id="IPR017438">
    <property type="entry name" value="ATP-NAD_kinase_N"/>
</dbReference>
<dbReference type="Pfam" id="PF00781">
    <property type="entry name" value="DAGK_cat"/>
    <property type="match status" value="1"/>
</dbReference>
<evidence type="ECO:0000256" key="4">
    <source>
        <dbReference type="ARBA" id="ARBA00022801"/>
    </source>
</evidence>
<keyword evidence="9" id="KW-1185">Reference proteome</keyword>
<dbReference type="InterPro" id="IPR045540">
    <property type="entry name" value="YegS/DAGK_C"/>
</dbReference>
<dbReference type="GO" id="GO:0016301">
    <property type="term" value="F:kinase activity"/>
    <property type="evidence" value="ECO:0007669"/>
    <property type="project" value="InterPro"/>
</dbReference>
<dbReference type="RefSeq" id="WP_019514149.1">
    <property type="nucleotide sequence ID" value="NC_023036.2"/>
</dbReference>
<keyword evidence="4" id="KW-0378">Hydrolase</keyword>
<keyword evidence="6" id="KW-0472">Membrane</keyword>
<dbReference type="Pfam" id="PF01569">
    <property type="entry name" value="PAP2"/>
    <property type="match status" value="1"/>
</dbReference>
<dbReference type="InterPro" id="IPR000326">
    <property type="entry name" value="PAP2/HPO"/>
</dbReference>
<protein>
    <submittedName>
        <fullName evidence="8">Phosphoesterase</fullName>
    </submittedName>
</protein>
<evidence type="ECO:0000256" key="1">
    <source>
        <dbReference type="ARBA" id="ARBA00004651"/>
    </source>
</evidence>
<dbReference type="AlphaFoldDB" id="V5X7W5"/>
<sequence length="483" mass="51124">MGLGTLDRRIFDAVAESDSPFLDKVMPRLTSAADHSKLWFAIAAALTATGSPSMRRGAARGVLTLAVTSLLTNQGAKRIWKRPRPDHSMVPLLRRSRRMPTSNSLPSGHSASAAAFAVGVGLENRSLGVGLGVLAGLVGLSRVATGAHYPGDVLAGFGIGTAVALAGAAVVPTIVEPPITAGHPRHYQTEARPDGEGVILVVNPNSGSGTGARILDEVRQSLPKAEIVEVGDDEDIAEKLHEAADRAEVLAVGGGDGTVSCAAGIALQAGVPLAVFPGGTFNHFAKDIGCDTVAATVEALRTGSAAFVDTIAFNDTDTVVNTASIGAYPKFVRIREKLEKRVGKPVAGVYALFRTLRSDASVRIRYDDKTVQTSLFFLGNSLYSPSGFAPSRRVRMDDGLIDVRILETGPRFATPRILAALATGRLVHSPLYHELRVPEFSFTAVDGPTRIAHDGEVEIVCQEATFKNRYRSLPVFRPLPRNV</sequence>
<keyword evidence="3" id="KW-0812">Transmembrane</keyword>
<dbReference type="Gene3D" id="1.20.144.10">
    <property type="entry name" value="Phosphatidic acid phosphatase type 2/haloperoxidase"/>
    <property type="match status" value="1"/>
</dbReference>
<dbReference type="InterPro" id="IPR001206">
    <property type="entry name" value="Diacylglycerol_kinase_cat_dom"/>
</dbReference>
<evidence type="ECO:0000259" key="7">
    <source>
        <dbReference type="PROSITE" id="PS50146"/>
    </source>
</evidence>
<feature type="domain" description="DAGKc" evidence="7">
    <location>
        <begin position="193"/>
        <end position="317"/>
    </location>
</feature>
<evidence type="ECO:0000313" key="8">
    <source>
        <dbReference type="EMBL" id="AHC23786.1"/>
    </source>
</evidence>
<keyword evidence="5" id="KW-1133">Transmembrane helix</keyword>
<dbReference type="InterPro" id="IPR036938">
    <property type="entry name" value="PAP2/HPO_sf"/>
</dbReference>
<dbReference type="Gene3D" id="2.60.200.40">
    <property type="match status" value="1"/>
</dbReference>
<dbReference type="Proteomes" id="UP000018763">
    <property type="component" value="Chromosome"/>
</dbReference>
<gene>
    <name evidence="8" type="ORF">D174_03885</name>
</gene>
<dbReference type="Gene3D" id="3.40.50.10330">
    <property type="entry name" value="Probable inorganic polyphosphate/atp-NAD kinase, domain 1"/>
    <property type="match status" value="1"/>
</dbReference>
<dbReference type="Pfam" id="PF19279">
    <property type="entry name" value="YegS_C"/>
    <property type="match status" value="1"/>
</dbReference>
<dbReference type="KEGG" id="mne:D174_03885"/>
<dbReference type="CDD" id="cd01610">
    <property type="entry name" value="PAP2_like"/>
    <property type="match status" value="1"/>
</dbReference>
<organism evidence="8 9">
    <name type="scientific">Mycolicibacterium neoaurum VKM Ac-1815D</name>
    <dbReference type="NCBI Taxonomy" id="700508"/>
    <lineage>
        <taxon>Bacteria</taxon>
        <taxon>Bacillati</taxon>
        <taxon>Actinomycetota</taxon>
        <taxon>Actinomycetes</taxon>
        <taxon>Mycobacteriales</taxon>
        <taxon>Mycobacteriaceae</taxon>
        <taxon>Mycolicibacterium</taxon>
    </lineage>
</organism>
<dbReference type="SUPFAM" id="SSF111331">
    <property type="entry name" value="NAD kinase/diacylglycerol kinase-like"/>
    <property type="match status" value="1"/>
</dbReference>
<dbReference type="EMBL" id="CP006936">
    <property type="protein sequence ID" value="AHC23786.1"/>
    <property type="molecule type" value="Genomic_DNA"/>
</dbReference>
<accession>V5X7W5</accession>
<dbReference type="PANTHER" id="PTHR14969:SF62">
    <property type="entry name" value="DECAPRENYLPHOSPHORYL-5-PHOSPHORIBOSE PHOSPHATASE RV3807C-RELATED"/>
    <property type="match status" value="1"/>
</dbReference>
<dbReference type="HOGENOM" id="CLU_045532_5_0_11"/>
<keyword evidence="2" id="KW-1003">Cell membrane</keyword>
<comment type="subcellular location">
    <subcellularLocation>
        <location evidence="1">Cell membrane</location>
        <topology evidence="1">Multi-pass membrane protein</topology>
    </subcellularLocation>
</comment>
<dbReference type="PROSITE" id="PS50146">
    <property type="entry name" value="DAGK"/>
    <property type="match status" value="1"/>
</dbReference>
<dbReference type="eggNOG" id="COG0671">
    <property type="taxonomic scope" value="Bacteria"/>
</dbReference>
<dbReference type="SUPFAM" id="SSF48317">
    <property type="entry name" value="Acid phosphatase/Vanadium-dependent haloperoxidase"/>
    <property type="match status" value="1"/>
</dbReference>